<name>A0AA38H7E2_9TREE</name>
<feature type="binding site" evidence="7">
    <location>
        <position position="55"/>
    </location>
    <ligand>
        <name>substrate</name>
    </ligand>
</feature>
<organism evidence="8 9">
    <name type="scientific">Dioszegia hungarica</name>
    <dbReference type="NCBI Taxonomy" id="4972"/>
    <lineage>
        <taxon>Eukaryota</taxon>
        <taxon>Fungi</taxon>
        <taxon>Dikarya</taxon>
        <taxon>Basidiomycota</taxon>
        <taxon>Agaricomycotina</taxon>
        <taxon>Tremellomycetes</taxon>
        <taxon>Tremellales</taxon>
        <taxon>Bulleribasidiaceae</taxon>
        <taxon>Dioszegia</taxon>
    </lineage>
</organism>
<sequence length="283" mass="31954">MPIEKNEKSLVITTESVRPVNHRWYGAHITSWQVDGKERLFLSSKAVMDGSKPIRGGIPICFPIFSAPPSSPPEYAALKQHGFARTLTWTLDHVVMDRSEGVSVRLLSGPPPAEFKHDYRLSYVVTLAKHQLSTDLHIVNTSKSEDFKFQALLHSYLAVPDAKKVKIVGLDKGTEYIDKELDFKRETWEGGDLAMDKATDRVYQNLKTKELKVDNGDGSGLNVRWREFVDCTIWNPSEGGRSMPDMEEGGWDRYVCVEPGYVHEFKTLKPGEEFLAQQVISIA</sequence>
<evidence type="ECO:0000256" key="3">
    <source>
        <dbReference type="ARBA" id="ARBA00012083"/>
    </source>
</evidence>
<proteinExistence type="inferred from homology"/>
<dbReference type="InterPro" id="IPR008183">
    <property type="entry name" value="Aldose_1/G6P_1-epimerase"/>
</dbReference>
<dbReference type="SUPFAM" id="SSF74650">
    <property type="entry name" value="Galactose mutarotase-like"/>
    <property type="match status" value="1"/>
</dbReference>
<dbReference type="RefSeq" id="XP_052945614.1">
    <property type="nucleotide sequence ID" value="XM_053087018.1"/>
</dbReference>
<accession>A0AA38H7E2</accession>
<dbReference type="InterPro" id="IPR025532">
    <property type="entry name" value="G6P_1-epimerase"/>
</dbReference>
<dbReference type="PANTHER" id="PTHR11122:SF13">
    <property type="entry name" value="GLUCOSE-6-PHOSPHATE 1-EPIMERASE"/>
    <property type="match status" value="1"/>
</dbReference>
<evidence type="ECO:0000256" key="6">
    <source>
        <dbReference type="PIRSR" id="PIRSR016020-1"/>
    </source>
</evidence>
<feature type="binding site" evidence="7">
    <location>
        <position position="85"/>
    </location>
    <ligand>
        <name>substrate</name>
    </ligand>
</feature>
<dbReference type="EC" id="5.1.3.15" evidence="3 5"/>
<protein>
    <recommendedName>
        <fullName evidence="3 5">Glucose-6-phosphate 1-epimerase</fullName>
        <ecNumber evidence="3 5">5.1.3.15</ecNumber>
    </recommendedName>
</protein>
<keyword evidence="4 5" id="KW-0413">Isomerase</keyword>
<evidence type="ECO:0000313" key="9">
    <source>
        <dbReference type="Proteomes" id="UP001164286"/>
    </source>
</evidence>
<dbReference type="PIRSF" id="PIRSF016020">
    <property type="entry name" value="PHexose_mutarotase"/>
    <property type="match status" value="1"/>
</dbReference>
<comment type="caution">
    <text evidence="8">The sequence shown here is derived from an EMBL/GenBank/DDBJ whole genome shotgun (WGS) entry which is preliminary data.</text>
</comment>
<dbReference type="Gene3D" id="2.70.98.10">
    <property type="match status" value="1"/>
</dbReference>
<evidence type="ECO:0000256" key="4">
    <source>
        <dbReference type="ARBA" id="ARBA00023235"/>
    </source>
</evidence>
<dbReference type="InterPro" id="IPR011013">
    <property type="entry name" value="Gal_mutarotase_sf_dom"/>
</dbReference>
<gene>
    <name evidence="8" type="ORF">MKK02DRAFT_25306</name>
</gene>
<dbReference type="PANTHER" id="PTHR11122">
    <property type="entry name" value="APOSPORY-ASSOCIATED PROTEIN C-RELATED"/>
    <property type="match status" value="1"/>
</dbReference>
<dbReference type="CDD" id="cd09020">
    <property type="entry name" value="D-hex-6-P-epi_like"/>
    <property type="match status" value="1"/>
</dbReference>
<dbReference type="Pfam" id="PF01263">
    <property type="entry name" value="Aldose_epim"/>
    <property type="match status" value="1"/>
</dbReference>
<evidence type="ECO:0000256" key="5">
    <source>
        <dbReference type="PIRNR" id="PIRNR016020"/>
    </source>
</evidence>
<comment type="similarity">
    <text evidence="2 5">Belongs to the glucose-6-phosphate 1-epimerase family.</text>
</comment>
<feature type="active site" evidence="6">
    <location>
        <position position="154"/>
    </location>
</feature>
<comment type="function">
    <text evidence="5">Catalyzes the interconversion between the alpha and beta anomers from at least three hexose 6-phosphate sugars (Glc6P, Gal6P, and Man6P).</text>
</comment>
<dbReference type="Proteomes" id="UP001164286">
    <property type="component" value="Unassembled WGS sequence"/>
</dbReference>
<dbReference type="GO" id="GO:0030246">
    <property type="term" value="F:carbohydrate binding"/>
    <property type="evidence" value="ECO:0007669"/>
    <property type="project" value="UniProtKB-UniRule"/>
</dbReference>
<feature type="binding site" evidence="7">
    <location>
        <position position="80"/>
    </location>
    <ligand>
        <name>substrate</name>
    </ligand>
</feature>
<dbReference type="GO" id="GO:0005975">
    <property type="term" value="P:carbohydrate metabolic process"/>
    <property type="evidence" value="ECO:0007669"/>
    <property type="project" value="InterPro"/>
</dbReference>
<comment type="catalytic activity">
    <reaction evidence="1">
        <text>alpha-D-glucose 6-phosphate = beta-D-glucose 6-phosphate</text>
        <dbReference type="Rhea" id="RHEA:16249"/>
        <dbReference type="ChEBI" id="CHEBI:58225"/>
        <dbReference type="ChEBI" id="CHEBI:58247"/>
        <dbReference type="EC" id="5.1.3.15"/>
    </reaction>
</comment>
<dbReference type="AlphaFoldDB" id="A0AA38H7E2"/>
<dbReference type="EMBL" id="JAKWFO010000005">
    <property type="protein sequence ID" value="KAI9635837.1"/>
    <property type="molecule type" value="Genomic_DNA"/>
</dbReference>
<dbReference type="GO" id="GO:0005737">
    <property type="term" value="C:cytoplasm"/>
    <property type="evidence" value="ECO:0007669"/>
    <property type="project" value="TreeGrafter"/>
</dbReference>
<dbReference type="GO" id="GO:0047938">
    <property type="term" value="F:glucose-6-phosphate 1-epimerase activity"/>
    <property type="evidence" value="ECO:0007669"/>
    <property type="project" value="UniProtKB-UniRule"/>
</dbReference>
<dbReference type="GeneID" id="77726219"/>
<evidence type="ECO:0000256" key="7">
    <source>
        <dbReference type="PIRSR" id="PIRSR016020-2"/>
    </source>
</evidence>
<feature type="active site" evidence="6">
    <location>
        <position position="258"/>
    </location>
</feature>
<reference evidence="8" key="1">
    <citation type="journal article" date="2022" name="G3 (Bethesda)">
        <title>High quality genome of the basidiomycete yeast Dioszegia hungarica PDD-24b-2 isolated from cloud water.</title>
        <authorList>
            <person name="Jarrige D."/>
            <person name="Haridas S."/>
            <person name="Bleykasten-Grosshans C."/>
            <person name="Joly M."/>
            <person name="Nadalig T."/>
            <person name="Sancelme M."/>
            <person name="Vuilleumier S."/>
            <person name="Grigoriev I.V."/>
            <person name="Amato P."/>
            <person name="Bringel F."/>
        </authorList>
    </citation>
    <scope>NUCLEOTIDE SEQUENCE</scope>
    <source>
        <strain evidence="8">PDD-24b-2</strain>
    </source>
</reference>
<keyword evidence="9" id="KW-1185">Reference proteome</keyword>
<evidence type="ECO:0000256" key="1">
    <source>
        <dbReference type="ARBA" id="ARBA00001096"/>
    </source>
</evidence>
<evidence type="ECO:0000313" key="8">
    <source>
        <dbReference type="EMBL" id="KAI9635837.1"/>
    </source>
</evidence>
<evidence type="ECO:0000256" key="2">
    <source>
        <dbReference type="ARBA" id="ARBA00005866"/>
    </source>
</evidence>
<dbReference type="InterPro" id="IPR014718">
    <property type="entry name" value="GH-type_carb-bd"/>
</dbReference>